<evidence type="ECO:0000259" key="1">
    <source>
        <dbReference type="Pfam" id="PF10137"/>
    </source>
</evidence>
<dbReference type="RefSeq" id="WP_338688842.1">
    <property type="nucleotide sequence ID" value="NZ_AP024702.1"/>
</dbReference>
<dbReference type="Pfam" id="PF10137">
    <property type="entry name" value="CAP12-PCTIR_TIR"/>
    <property type="match status" value="1"/>
</dbReference>
<sequence>MADTEFHVVVIDDKLETCDRVMERLSGMRVAVNAGQSLSVLVSMVHIVLERQYLDESPERDSWTFHPDTLAQLERASRKKADMVLVDYIYIDGVVSKYFAERSTHTKISEAELKRRILNPSHLRDWVASHDGVERKIQARILENLFLLEGAVYLHTYTPQGAHVATGSMEQRRRMAGVAFPNGRIDVIDTRSELYNNEEFDWPNPDSKFCSRYYPYQLAVLFAQIVQTEMLRSVVDRVTPHRKVFIVHERGSDERNEVASLMRDLSLEAVILDDQPNVGSTILAKLRHYADVGFAVVVLTGKDRGGFAGDGPNGQRPRARQNAIFELGFFLALLGDKRVCCLCTPNIELPTNYRGPLYLELDKEGEWKKSLAREISAAGLGIDPGWVERESPERVEE</sequence>
<accession>A0ABN6H046</accession>
<evidence type="ECO:0000313" key="2">
    <source>
        <dbReference type="EMBL" id="BCX46915.1"/>
    </source>
</evidence>
<organism evidence="2 3">
    <name type="scientific">Haloferula helveola</name>
    <dbReference type="NCBI Taxonomy" id="490095"/>
    <lineage>
        <taxon>Bacteria</taxon>
        <taxon>Pseudomonadati</taxon>
        <taxon>Verrucomicrobiota</taxon>
        <taxon>Verrucomicrobiia</taxon>
        <taxon>Verrucomicrobiales</taxon>
        <taxon>Verrucomicrobiaceae</taxon>
        <taxon>Haloferula</taxon>
    </lineage>
</organism>
<dbReference type="Proteomes" id="UP001374893">
    <property type="component" value="Chromosome"/>
</dbReference>
<name>A0ABN6H046_9BACT</name>
<proteinExistence type="predicted"/>
<dbReference type="InterPro" id="IPR019302">
    <property type="entry name" value="CAP12/PCTIR_TIR_dom"/>
</dbReference>
<feature type="domain" description="CD-NTase-associated protein 12/Pycsar effector protein TIR" evidence="1">
    <location>
        <begin position="243"/>
        <end position="362"/>
    </location>
</feature>
<gene>
    <name evidence="2" type="ORF">HAHE_08230</name>
</gene>
<dbReference type="EMBL" id="AP024702">
    <property type="protein sequence ID" value="BCX46915.1"/>
    <property type="molecule type" value="Genomic_DNA"/>
</dbReference>
<reference evidence="2 3" key="1">
    <citation type="submission" date="2021-06" db="EMBL/GenBank/DDBJ databases">
        <title>Complete genome of Haloferula helveola possessing various polysaccharide degrading enzymes.</title>
        <authorList>
            <person name="Takami H."/>
            <person name="Huang C."/>
            <person name="Hamasaki K."/>
        </authorList>
    </citation>
    <scope>NUCLEOTIDE SEQUENCE [LARGE SCALE GENOMIC DNA]</scope>
    <source>
        <strain evidence="2 3">CN-1</strain>
    </source>
</reference>
<keyword evidence="3" id="KW-1185">Reference proteome</keyword>
<evidence type="ECO:0000313" key="3">
    <source>
        <dbReference type="Proteomes" id="UP001374893"/>
    </source>
</evidence>
<protein>
    <submittedName>
        <fullName evidence="2">Nucleotide-binding protein</fullName>
    </submittedName>
</protein>